<keyword evidence="3" id="KW-1185">Reference proteome</keyword>
<evidence type="ECO:0000313" key="2">
    <source>
        <dbReference type="EMBL" id="KAF4486861.1"/>
    </source>
</evidence>
<dbReference type="InParanoid" id="A0A7J6JAI4"/>
<dbReference type="GeneID" id="90979841"/>
<feature type="region of interest" description="Disordered" evidence="1">
    <location>
        <begin position="17"/>
        <end position="39"/>
    </location>
</feature>
<proteinExistence type="predicted"/>
<dbReference type="Proteomes" id="UP000011096">
    <property type="component" value="Unassembled WGS sequence"/>
</dbReference>
<gene>
    <name evidence="2" type="ORF">CGGC5_v005879</name>
</gene>
<evidence type="ECO:0000256" key="1">
    <source>
        <dbReference type="SAM" id="MobiDB-lite"/>
    </source>
</evidence>
<dbReference type="RefSeq" id="XP_066009137.1">
    <property type="nucleotide sequence ID" value="XM_066151563.1"/>
</dbReference>
<evidence type="ECO:0000313" key="3">
    <source>
        <dbReference type="Proteomes" id="UP000011096"/>
    </source>
</evidence>
<sequence>MRLISAKSIQIYIYQETTNSKLKSPPPSTATELQRPTAAHHDYPANSIAAINIHAGPSLPSVFGPPQTETYRARPKTTGASVAVLYMRQFRHSNSRSCM</sequence>
<reference evidence="2 3" key="1">
    <citation type="submission" date="2012-08" db="EMBL/GenBank/DDBJ databases">
        <authorList>
            <person name="Gan P.H.P."/>
            <person name="Ikeda K."/>
            <person name="Irieda H."/>
            <person name="Narusaka M."/>
            <person name="O'Connell R.J."/>
            <person name="Narusaka Y."/>
            <person name="Takano Y."/>
            <person name="Kubo Y."/>
            <person name="Shirasu K."/>
        </authorList>
    </citation>
    <scope>NUCLEOTIDE SEQUENCE [LARGE SCALE GENOMIC DNA]</scope>
    <source>
        <strain evidence="2 3">Nara gc5</strain>
    </source>
</reference>
<name>A0A7J6JAI4_COLFN</name>
<comment type="caution">
    <text evidence="2">The sequence shown here is derived from an EMBL/GenBank/DDBJ whole genome shotgun (WGS) entry which is preliminary data.</text>
</comment>
<organism evidence="2 3">
    <name type="scientific">Colletotrichum fructicola (strain Nara gc5)</name>
    <name type="common">Anthracnose fungus</name>
    <name type="synonym">Colletotrichum gloeosporioides (strain Nara gc5)</name>
    <dbReference type="NCBI Taxonomy" id="1213859"/>
    <lineage>
        <taxon>Eukaryota</taxon>
        <taxon>Fungi</taxon>
        <taxon>Dikarya</taxon>
        <taxon>Ascomycota</taxon>
        <taxon>Pezizomycotina</taxon>
        <taxon>Sordariomycetes</taxon>
        <taxon>Hypocreomycetidae</taxon>
        <taxon>Glomerellales</taxon>
        <taxon>Glomerellaceae</taxon>
        <taxon>Colletotrichum</taxon>
        <taxon>Colletotrichum gloeosporioides species complex</taxon>
    </lineage>
</organism>
<dbReference type="EMBL" id="ANPB02000003">
    <property type="protein sequence ID" value="KAF4486861.1"/>
    <property type="molecule type" value="Genomic_DNA"/>
</dbReference>
<reference evidence="2 3" key="2">
    <citation type="submission" date="2020-04" db="EMBL/GenBank/DDBJ databases">
        <title>Genome sequencing and assembly of multiple isolates from the Colletotrichum gloeosporioides species complex.</title>
        <authorList>
            <person name="Gan P."/>
            <person name="Shirasu K."/>
        </authorList>
    </citation>
    <scope>NUCLEOTIDE SEQUENCE [LARGE SCALE GENOMIC DNA]</scope>
    <source>
        <strain evidence="2 3">Nara gc5</strain>
    </source>
</reference>
<accession>A0A7J6JAI4</accession>
<protein>
    <submittedName>
        <fullName evidence="2">Uncharacterized protein</fullName>
    </submittedName>
</protein>
<dbReference type="AlphaFoldDB" id="A0A7J6JAI4"/>